<gene>
    <name evidence="6" type="ORF">VNI00_012018</name>
</gene>
<keyword evidence="7" id="KW-1185">Reference proteome</keyword>
<feature type="region of interest" description="Disordered" evidence="4">
    <location>
        <begin position="318"/>
        <end position="367"/>
    </location>
</feature>
<dbReference type="GO" id="GO:0000978">
    <property type="term" value="F:RNA polymerase II cis-regulatory region sequence-specific DNA binding"/>
    <property type="evidence" value="ECO:0007669"/>
    <property type="project" value="TreeGrafter"/>
</dbReference>
<dbReference type="Pfam" id="PF00505">
    <property type="entry name" value="HMG_box"/>
    <property type="match status" value="1"/>
</dbReference>
<dbReference type="SUPFAM" id="SSF47095">
    <property type="entry name" value="HMG-box"/>
    <property type="match status" value="1"/>
</dbReference>
<dbReference type="GO" id="GO:0000981">
    <property type="term" value="F:DNA-binding transcription factor activity, RNA polymerase II-specific"/>
    <property type="evidence" value="ECO:0007669"/>
    <property type="project" value="TreeGrafter"/>
</dbReference>
<feature type="compositionally biased region" description="Low complexity" evidence="4">
    <location>
        <begin position="120"/>
        <end position="131"/>
    </location>
</feature>
<dbReference type="PANTHER" id="PTHR45789">
    <property type="entry name" value="FI18025P1"/>
    <property type="match status" value="1"/>
</dbReference>
<evidence type="ECO:0000256" key="4">
    <source>
        <dbReference type="SAM" id="MobiDB-lite"/>
    </source>
</evidence>
<reference evidence="6 7" key="1">
    <citation type="submission" date="2024-01" db="EMBL/GenBank/DDBJ databases">
        <title>A draft genome for a cacao thread blight-causing isolate of Paramarasmius palmivorus.</title>
        <authorList>
            <person name="Baruah I.K."/>
            <person name="Bukari Y."/>
            <person name="Amoako-Attah I."/>
            <person name="Meinhardt L.W."/>
            <person name="Bailey B.A."/>
            <person name="Cohen S.P."/>
        </authorList>
    </citation>
    <scope>NUCLEOTIDE SEQUENCE [LARGE SCALE GENOMIC DNA]</scope>
    <source>
        <strain evidence="6 7">GH-12</strain>
    </source>
</reference>
<evidence type="ECO:0000256" key="1">
    <source>
        <dbReference type="ARBA" id="ARBA00023125"/>
    </source>
</evidence>
<evidence type="ECO:0000313" key="7">
    <source>
        <dbReference type="Proteomes" id="UP001383192"/>
    </source>
</evidence>
<keyword evidence="1 3" id="KW-0238">DNA-binding</keyword>
<feature type="compositionally biased region" description="Basic and acidic residues" evidence="4">
    <location>
        <begin position="61"/>
        <end position="74"/>
    </location>
</feature>
<organism evidence="6 7">
    <name type="scientific">Paramarasmius palmivorus</name>
    <dbReference type="NCBI Taxonomy" id="297713"/>
    <lineage>
        <taxon>Eukaryota</taxon>
        <taxon>Fungi</taxon>
        <taxon>Dikarya</taxon>
        <taxon>Basidiomycota</taxon>
        <taxon>Agaricomycotina</taxon>
        <taxon>Agaricomycetes</taxon>
        <taxon>Agaricomycetidae</taxon>
        <taxon>Agaricales</taxon>
        <taxon>Marasmiineae</taxon>
        <taxon>Marasmiaceae</taxon>
        <taxon>Paramarasmius</taxon>
    </lineage>
</organism>
<feature type="region of interest" description="Disordered" evidence="4">
    <location>
        <begin position="384"/>
        <end position="451"/>
    </location>
</feature>
<evidence type="ECO:0000313" key="6">
    <source>
        <dbReference type="EMBL" id="KAK7035251.1"/>
    </source>
</evidence>
<dbReference type="InterPro" id="IPR051356">
    <property type="entry name" value="SOX/SOX-like_TF"/>
</dbReference>
<dbReference type="GO" id="GO:0005634">
    <property type="term" value="C:nucleus"/>
    <property type="evidence" value="ECO:0007669"/>
    <property type="project" value="UniProtKB-UniRule"/>
</dbReference>
<dbReference type="Proteomes" id="UP001383192">
    <property type="component" value="Unassembled WGS sequence"/>
</dbReference>
<dbReference type="CDD" id="cd01389">
    <property type="entry name" value="HMG-box_ROX1-like"/>
    <property type="match status" value="1"/>
</dbReference>
<comment type="caution">
    <text evidence="6">The sequence shown here is derived from an EMBL/GenBank/DDBJ whole genome shotgun (WGS) entry which is preliminary data.</text>
</comment>
<dbReference type="PANTHER" id="PTHR45789:SF2">
    <property type="entry name" value="FI18025P1"/>
    <property type="match status" value="1"/>
</dbReference>
<evidence type="ECO:0000256" key="2">
    <source>
        <dbReference type="ARBA" id="ARBA00023242"/>
    </source>
</evidence>
<accession>A0AAW0C898</accession>
<dbReference type="AlphaFoldDB" id="A0AAW0C898"/>
<feature type="domain" description="HMG box" evidence="5">
    <location>
        <begin position="8"/>
        <end position="80"/>
    </location>
</feature>
<evidence type="ECO:0000259" key="5">
    <source>
        <dbReference type="PROSITE" id="PS50118"/>
    </source>
</evidence>
<proteinExistence type="predicted"/>
<feature type="compositionally biased region" description="Basic and acidic residues" evidence="4">
    <location>
        <begin position="84"/>
        <end position="105"/>
    </location>
</feature>
<dbReference type="PROSITE" id="PS50118">
    <property type="entry name" value="HMG_BOX_2"/>
    <property type="match status" value="1"/>
</dbReference>
<dbReference type="EMBL" id="JAYKXP010000054">
    <property type="protein sequence ID" value="KAK7035251.1"/>
    <property type="molecule type" value="Genomic_DNA"/>
</dbReference>
<feature type="compositionally biased region" description="Low complexity" evidence="4">
    <location>
        <begin position="384"/>
        <end position="404"/>
    </location>
</feature>
<dbReference type="SMART" id="SM00398">
    <property type="entry name" value="HMG"/>
    <property type="match status" value="1"/>
</dbReference>
<name>A0AAW0C898_9AGAR</name>
<dbReference type="InterPro" id="IPR009071">
    <property type="entry name" value="HMG_box_dom"/>
</dbReference>
<dbReference type="InterPro" id="IPR036910">
    <property type="entry name" value="HMG_box_dom_sf"/>
</dbReference>
<dbReference type="Gene3D" id="1.10.30.10">
    <property type="entry name" value="High mobility group box domain"/>
    <property type="match status" value="1"/>
</dbReference>
<feature type="region of interest" description="Disordered" evidence="4">
    <location>
        <begin position="61"/>
        <end position="169"/>
    </location>
</feature>
<sequence>MANSKEKIPRPPNAWILYRSDKAGELSTQLNANGQRKTQAQISKEIAEMWKVVTPEEKMEYERRAEAEKHRHSELYPGYRFQPVKKEEKQKLKEQKRISDREARMRTRGHPYARLDRTVSPSDHPTPSTSDLQPSSSAQPYPVDHIHQNFGPSPPVYAADSPGPIHTPESLPLILEPHAPALSLDATHIQDHAETNNDGGIDYASFDDPNIWQPPSFSQGETAMGTTAYWPDSNQQSQDFVSMNLPQPSYVQVPGFDDTLATMTRTDNPSIFQLSNVDYSLLDSNAELDVSLGSFNFDPNSFASAGWNDFLQSITNGDLGSLDQAQPEAGSSQPTHGEQMYTQPPYHDPYSTSRNSSGSVPSHHSSDVDAYNDMSAFINYDGAASSASTPLPPAETSRSTSSSSVVYVPDQSSSHQATFVPPVHNGQRRVGGNWRPSLQREPIPRWKVSAS</sequence>
<keyword evidence="2 3" id="KW-0539">Nucleus</keyword>
<feature type="compositionally biased region" description="Low complexity" evidence="4">
    <location>
        <begin position="353"/>
        <end position="363"/>
    </location>
</feature>
<feature type="DNA-binding region" description="HMG box" evidence="3">
    <location>
        <begin position="8"/>
        <end position="80"/>
    </location>
</feature>
<evidence type="ECO:0000256" key="3">
    <source>
        <dbReference type="PROSITE-ProRule" id="PRU00267"/>
    </source>
</evidence>
<feature type="compositionally biased region" description="Polar residues" evidence="4">
    <location>
        <begin position="329"/>
        <end position="342"/>
    </location>
</feature>
<protein>
    <recommendedName>
        <fullName evidence="5">HMG box domain-containing protein</fullName>
    </recommendedName>
</protein>